<evidence type="ECO:0000259" key="4">
    <source>
        <dbReference type="Pfam" id="PF01420"/>
    </source>
</evidence>
<dbReference type="PANTHER" id="PTHR43140">
    <property type="entry name" value="TYPE-1 RESTRICTION ENZYME ECOKI SPECIFICITY PROTEIN"/>
    <property type="match status" value="1"/>
</dbReference>
<sequence length="476" mass="52157">MAKKVAAVGPVEGPWALPDGWRWEQIDAVAPVNPRRGPDKLADDAEVAFVPMSAVEAETGKIDVSTRRSASSVRKGFTRFASGDVIFAKITPCMENGKVAVIPELPHGIGFGSTEFHVLAPLEVSASYLYYWVSQRGFRETAEFNMTGTAGQKRVPTDFMRNSLIPVPRKPVQDAIVARIDELFAEIDDGEAALARARDDLATWRKALLKAAVTGELTADWRAANPADETGSDLSSRILVDRRERWEANHQNTGKRYVEPAAAATIGLPTIPDDWAWVSMGQLLDRIEAGLNVKCVERPPTAGETGLLKISAVTWWRFNERASKTLSDGHVHPEQWLIADGDLLVSRANTLELVGAPAIVEDLSLRLMLSDKVLRLEMPAYLRRWVFFVMRSPFGRAWIESHSTGNQLSMRNISQDALRAMPIPLPPRAELAQIVALLNSTSAQHERTAAELGTLSNGAAALRQSVLAAAFRGELA</sequence>
<dbReference type="CDD" id="cd17260">
    <property type="entry name" value="RMtype1_S_EcoEI-TRD1-CR1_like"/>
    <property type="match status" value="1"/>
</dbReference>
<keyword evidence="3" id="KW-0238">DNA-binding</keyword>
<proteinExistence type="inferred from homology"/>
<dbReference type="InterPro" id="IPR000055">
    <property type="entry name" value="Restrct_endonuc_typeI_TRD"/>
</dbReference>
<feature type="domain" description="Type I restriction modification DNA specificity" evidence="4">
    <location>
        <begin position="20"/>
        <end position="187"/>
    </location>
</feature>
<dbReference type="SUPFAM" id="SSF116734">
    <property type="entry name" value="DNA methylase specificity domain"/>
    <property type="match status" value="2"/>
</dbReference>
<dbReference type="GO" id="GO:0009307">
    <property type="term" value="P:DNA restriction-modification system"/>
    <property type="evidence" value="ECO:0007669"/>
    <property type="project" value="UniProtKB-KW"/>
</dbReference>
<protein>
    <recommendedName>
        <fullName evidence="4">Type I restriction modification DNA specificity domain-containing protein</fullName>
    </recommendedName>
</protein>
<keyword evidence="2" id="KW-0680">Restriction system</keyword>
<comment type="caution">
    <text evidence="5">The sequence shown here is derived from an EMBL/GenBank/DDBJ whole genome shotgun (WGS) entry which is preliminary data.</text>
</comment>
<evidence type="ECO:0000256" key="2">
    <source>
        <dbReference type="ARBA" id="ARBA00022747"/>
    </source>
</evidence>
<name>A0A3D0W7U3_9SPHN</name>
<accession>A0A3D0W7U3</accession>
<dbReference type="PANTHER" id="PTHR43140:SF1">
    <property type="entry name" value="TYPE I RESTRICTION ENZYME ECOKI SPECIFICITY SUBUNIT"/>
    <property type="match status" value="1"/>
</dbReference>
<evidence type="ECO:0000313" key="6">
    <source>
        <dbReference type="Proteomes" id="UP000262699"/>
    </source>
</evidence>
<dbReference type="EMBL" id="DOYJ01000039">
    <property type="protein sequence ID" value="HCB74786.1"/>
    <property type="molecule type" value="Genomic_DNA"/>
</dbReference>
<comment type="similarity">
    <text evidence="1">Belongs to the type-I restriction system S methylase family.</text>
</comment>
<dbReference type="AlphaFoldDB" id="A0A3D0W7U3"/>
<dbReference type="InterPro" id="IPR044946">
    <property type="entry name" value="Restrct_endonuc_typeI_TRD_sf"/>
</dbReference>
<evidence type="ECO:0000256" key="3">
    <source>
        <dbReference type="ARBA" id="ARBA00023125"/>
    </source>
</evidence>
<dbReference type="GO" id="GO:0003677">
    <property type="term" value="F:DNA binding"/>
    <property type="evidence" value="ECO:0007669"/>
    <property type="project" value="UniProtKB-KW"/>
</dbReference>
<dbReference type="CDD" id="cd17261">
    <property type="entry name" value="RMtype1_S_EcoKI-TRD2-CR2_like"/>
    <property type="match status" value="1"/>
</dbReference>
<dbReference type="Pfam" id="PF01420">
    <property type="entry name" value="Methylase_S"/>
    <property type="match status" value="1"/>
</dbReference>
<reference evidence="5 6" key="1">
    <citation type="journal article" date="2018" name="Nat. Biotechnol.">
        <title>A standardized bacterial taxonomy based on genome phylogeny substantially revises the tree of life.</title>
        <authorList>
            <person name="Parks D.H."/>
            <person name="Chuvochina M."/>
            <person name="Waite D.W."/>
            <person name="Rinke C."/>
            <person name="Skarshewski A."/>
            <person name="Chaumeil P.A."/>
            <person name="Hugenholtz P."/>
        </authorList>
    </citation>
    <scope>NUCLEOTIDE SEQUENCE [LARGE SCALE GENOMIC DNA]</scope>
    <source>
        <strain evidence="5">UBA9015</strain>
    </source>
</reference>
<organism evidence="5 6">
    <name type="scientific">Sphingomonas bacterium</name>
    <dbReference type="NCBI Taxonomy" id="1895847"/>
    <lineage>
        <taxon>Bacteria</taxon>
        <taxon>Pseudomonadati</taxon>
        <taxon>Pseudomonadota</taxon>
        <taxon>Alphaproteobacteria</taxon>
        <taxon>Sphingomonadales</taxon>
        <taxon>Sphingomonadaceae</taxon>
        <taxon>Sphingomonas</taxon>
    </lineage>
</organism>
<dbReference type="Gene3D" id="3.90.220.20">
    <property type="entry name" value="DNA methylase specificity domains"/>
    <property type="match status" value="2"/>
</dbReference>
<evidence type="ECO:0000313" key="5">
    <source>
        <dbReference type="EMBL" id="HCB74786.1"/>
    </source>
</evidence>
<gene>
    <name evidence="5" type="ORF">DEP91_01195</name>
</gene>
<dbReference type="InterPro" id="IPR051212">
    <property type="entry name" value="Type-I_RE_S_subunit"/>
</dbReference>
<evidence type="ECO:0000256" key="1">
    <source>
        <dbReference type="ARBA" id="ARBA00010923"/>
    </source>
</evidence>
<dbReference type="Proteomes" id="UP000262699">
    <property type="component" value="Unassembled WGS sequence"/>
</dbReference>